<dbReference type="HOGENOM" id="CLU_3010312_0_0_6"/>
<protein>
    <submittedName>
        <fullName evidence="1">Photorhabdus luminescens subsp. laumondii TTO1 complete genome segment 15/17</fullName>
    </submittedName>
</protein>
<dbReference type="STRING" id="243265.plu4212"/>
<gene>
    <name evidence="1" type="ordered locus">plu4212</name>
</gene>
<proteinExistence type="predicted"/>
<dbReference type="AlphaFoldDB" id="Q7MZR5"/>
<keyword evidence="2" id="KW-1185">Reference proteome</keyword>
<accession>Q7MZR5</accession>
<sequence length="56" mass="6322">MLSQEIPASIDCSPDLPGMKTENVFGWGFNHVTDIGDITHSIIEESWVWQSLRIYG</sequence>
<dbReference type="KEGG" id="plu:plu4212"/>
<name>Q7MZR5_PHOLL</name>
<reference evidence="2" key="1">
    <citation type="journal article" date="2003" name="Nat. Biotechnol.">
        <title>The genome sequence of the entomopathogenic bacterium Photorhabdus luminescens.</title>
        <authorList>
            <person name="Duchaud E."/>
            <person name="Rusniok C."/>
            <person name="Frangeul L."/>
            <person name="Buchrieser C."/>
            <person name="Givaudan A."/>
            <person name="Taourit S."/>
            <person name="Bocs S."/>
            <person name="Boursaux-Eude C."/>
            <person name="Chandler M."/>
            <person name="Charles J.-F."/>
            <person name="Dassa E."/>
            <person name="Derose R."/>
            <person name="Derzelle S."/>
            <person name="Freyssinet G."/>
            <person name="Gaudriault S."/>
            <person name="Medigue C."/>
            <person name="Lanois A."/>
            <person name="Powell K."/>
            <person name="Siguier P."/>
            <person name="Vincent R."/>
            <person name="Wingate V."/>
            <person name="Zouine M."/>
            <person name="Glaser P."/>
            <person name="Boemare N."/>
            <person name="Danchin A."/>
            <person name="Kunst F."/>
        </authorList>
    </citation>
    <scope>NUCLEOTIDE SEQUENCE [LARGE SCALE GENOMIC DNA]</scope>
    <source>
        <strain evidence="2">DSM 15139 / CIP 105565 / TT01</strain>
    </source>
</reference>
<evidence type="ECO:0000313" key="1">
    <source>
        <dbReference type="EMBL" id="CAE16584.1"/>
    </source>
</evidence>
<evidence type="ECO:0000313" key="2">
    <source>
        <dbReference type="Proteomes" id="UP000002514"/>
    </source>
</evidence>
<dbReference type="Proteomes" id="UP000002514">
    <property type="component" value="Chromosome"/>
</dbReference>
<organism evidence="1 2">
    <name type="scientific">Photorhabdus laumondii subsp. laumondii (strain DSM 15139 / CIP 105565 / TT01)</name>
    <name type="common">Photorhabdus luminescens subsp. laumondii</name>
    <dbReference type="NCBI Taxonomy" id="243265"/>
    <lineage>
        <taxon>Bacteria</taxon>
        <taxon>Pseudomonadati</taxon>
        <taxon>Pseudomonadota</taxon>
        <taxon>Gammaproteobacteria</taxon>
        <taxon>Enterobacterales</taxon>
        <taxon>Morganellaceae</taxon>
        <taxon>Photorhabdus</taxon>
    </lineage>
</organism>
<dbReference type="EMBL" id="BX571873">
    <property type="protein sequence ID" value="CAE16584.1"/>
    <property type="molecule type" value="Genomic_DNA"/>
</dbReference>